<evidence type="ECO:0000313" key="4">
    <source>
        <dbReference type="Proteomes" id="UP000608579"/>
    </source>
</evidence>
<dbReference type="Pfam" id="PF08240">
    <property type="entry name" value="ADH_N"/>
    <property type="match status" value="1"/>
</dbReference>
<dbReference type="Pfam" id="PF00107">
    <property type="entry name" value="ADH_zinc_N"/>
    <property type="match status" value="1"/>
</dbReference>
<protein>
    <submittedName>
        <fullName evidence="3">Alcohol dehydrogenase</fullName>
    </submittedName>
</protein>
<dbReference type="SUPFAM" id="SSF51735">
    <property type="entry name" value="NAD(P)-binding Rossmann-fold domains"/>
    <property type="match status" value="1"/>
</dbReference>
<dbReference type="Gene3D" id="3.90.180.10">
    <property type="entry name" value="Medium-chain alcohol dehydrogenases, catalytic domain"/>
    <property type="match status" value="1"/>
</dbReference>
<feature type="domain" description="Enoyl reductase (ER)" evidence="2">
    <location>
        <begin position="10"/>
        <end position="340"/>
    </location>
</feature>
<accession>A0A833EBK4</accession>
<dbReference type="InterPro" id="IPR013154">
    <property type="entry name" value="ADH-like_N"/>
</dbReference>
<dbReference type="SMART" id="SM00829">
    <property type="entry name" value="PKS_ER"/>
    <property type="match status" value="1"/>
</dbReference>
<sequence length="342" mass="37630">MRAVILEKPGEPEVLAVKEVSDPEVGGSEVLIRVKAIGVNRIDIWVRSGVYKVELPRIIGVDAAGVVEKVGREAEQLGISPGDRVVVDPALYDDVCSYCASGFTSLCENHKLLGFNTTGTYAELLKIPARNVYRIPENLSFEEAAAIPVNFLTSWHALFYRGRVKAGDYVLVVGGGSGVGYAATQLAKLAGATVITTVGDEWKIEKAREVGADYVINRRKEDVVQKVMEYTDGKGVDLVFEHAGRAVWSYVLNVVKPGGSMVFCGATTGDAAEVNIRHLYRRQINLIGSYGWNRDAMHKVINLFKQKRLKTVIDSVMKLEEAPEAHRRMENSRHFGKIILTP</sequence>
<dbReference type="InterPro" id="IPR020843">
    <property type="entry name" value="ER"/>
</dbReference>
<name>A0A833EBK4_CALS0</name>
<evidence type="ECO:0000256" key="1">
    <source>
        <dbReference type="ARBA" id="ARBA00022857"/>
    </source>
</evidence>
<dbReference type="EMBL" id="DQVM01000038">
    <property type="protein sequence ID" value="HIQ29344.1"/>
    <property type="molecule type" value="Genomic_DNA"/>
</dbReference>
<reference evidence="3" key="1">
    <citation type="journal article" date="2020" name="ISME J.">
        <title>Gammaproteobacteria mediating utilization of methyl-, sulfur- and petroleum organic compounds in deep ocean hydrothermal plumes.</title>
        <authorList>
            <person name="Zhou Z."/>
            <person name="Liu Y."/>
            <person name="Pan J."/>
            <person name="Cron B.R."/>
            <person name="Toner B.M."/>
            <person name="Anantharaman K."/>
            <person name="Breier J.A."/>
            <person name="Dick G.J."/>
            <person name="Li M."/>
        </authorList>
    </citation>
    <scope>NUCLEOTIDE SEQUENCE</scope>
    <source>
        <strain evidence="3">SZUA-1515</strain>
    </source>
</reference>
<evidence type="ECO:0000313" key="3">
    <source>
        <dbReference type="EMBL" id="HIQ29344.1"/>
    </source>
</evidence>
<proteinExistence type="predicted"/>
<dbReference type="Proteomes" id="UP000608579">
    <property type="component" value="Unassembled WGS sequence"/>
</dbReference>
<evidence type="ECO:0000259" key="2">
    <source>
        <dbReference type="SMART" id="SM00829"/>
    </source>
</evidence>
<dbReference type="InterPro" id="IPR013149">
    <property type="entry name" value="ADH-like_C"/>
</dbReference>
<dbReference type="AlphaFoldDB" id="A0A833EBK4"/>
<dbReference type="PANTHER" id="PTHR44154">
    <property type="entry name" value="QUINONE OXIDOREDUCTASE"/>
    <property type="match status" value="1"/>
</dbReference>
<keyword evidence="1" id="KW-0521">NADP</keyword>
<dbReference type="SUPFAM" id="SSF50129">
    <property type="entry name" value="GroES-like"/>
    <property type="match status" value="1"/>
</dbReference>
<gene>
    <name evidence="3" type="ORF">EYH45_02135</name>
</gene>
<organism evidence="3 4">
    <name type="scientific">Caldiarchaeum subterraneum</name>
    <dbReference type="NCBI Taxonomy" id="311458"/>
    <lineage>
        <taxon>Archaea</taxon>
        <taxon>Nitrososphaerota</taxon>
        <taxon>Candidatus Caldarchaeales</taxon>
        <taxon>Candidatus Caldarchaeaceae</taxon>
        <taxon>Candidatus Caldarchaeum</taxon>
    </lineage>
</organism>
<dbReference type="InterPro" id="IPR036291">
    <property type="entry name" value="NAD(P)-bd_dom_sf"/>
</dbReference>
<dbReference type="InterPro" id="IPR011032">
    <property type="entry name" value="GroES-like_sf"/>
</dbReference>
<dbReference type="GO" id="GO:0016491">
    <property type="term" value="F:oxidoreductase activity"/>
    <property type="evidence" value="ECO:0007669"/>
    <property type="project" value="InterPro"/>
</dbReference>
<dbReference type="PANTHER" id="PTHR44154:SF1">
    <property type="entry name" value="QUINONE OXIDOREDUCTASE"/>
    <property type="match status" value="1"/>
</dbReference>
<dbReference type="InterPro" id="IPR051603">
    <property type="entry name" value="Zinc-ADH_QOR/CCCR"/>
</dbReference>
<comment type="caution">
    <text evidence="3">The sequence shown here is derived from an EMBL/GenBank/DDBJ whole genome shotgun (WGS) entry which is preliminary data.</text>
</comment>